<organism evidence="2 3">
    <name type="scientific">Liparis tanakae</name>
    <name type="common">Tanaka's snailfish</name>
    <dbReference type="NCBI Taxonomy" id="230148"/>
    <lineage>
        <taxon>Eukaryota</taxon>
        <taxon>Metazoa</taxon>
        <taxon>Chordata</taxon>
        <taxon>Craniata</taxon>
        <taxon>Vertebrata</taxon>
        <taxon>Euteleostomi</taxon>
        <taxon>Actinopterygii</taxon>
        <taxon>Neopterygii</taxon>
        <taxon>Teleostei</taxon>
        <taxon>Neoteleostei</taxon>
        <taxon>Acanthomorphata</taxon>
        <taxon>Eupercaria</taxon>
        <taxon>Perciformes</taxon>
        <taxon>Cottioidei</taxon>
        <taxon>Cottales</taxon>
        <taxon>Liparidae</taxon>
        <taxon>Liparis</taxon>
    </lineage>
</organism>
<evidence type="ECO:0000256" key="1">
    <source>
        <dbReference type="SAM" id="MobiDB-lite"/>
    </source>
</evidence>
<reference evidence="2 3" key="1">
    <citation type="submission" date="2019-03" db="EMBL/GenBank/DDBJ databases">
        <title>First draft genome of Liparis tanakae, snailfish: a comprehensive survey of snailfish specific genes.</title>
        <authorList>
            <person name="Kim W."/>
            <person name="Song I."/>
            <person name="Jeong J.-H."/>
            <person name="Kim D."/>
            <person name="Kim S."/>
            <person name="Ryu S."/>
            <person name="Song J.Y."/>
            <person name="Lee S.K."/>
        </authorList>
    </citation>
    <scope>NUCLEOTIDE SEQUENCE [LARGE SCALE GENOMIC DNA]</scope>
    <source>
        <tissue evidence="2">Muscle</tissue>
    </source>
</reference>
<accession>A0A4Z2I9V2</accession>
<proteinExistence type="predicted"/>
<dbReference type="EMBL" id="SRLO01000111">
    <property type="protein sequence ID" value="TNN74748.1"/>
    <property type="molecule type" value="Genomic_DNA"/>
</dbReference>
<comment type="caution">
    <text evidence="2">The sequence shown here is derived from an EMBL/GenBank/DDBJ whole genome shotgun (WGS) entry which is preliminary data.</text>
</comment>
<feature type="region of interest" description="Disordered" evidence="1">
    <location>
        <begin position="186"/>
        <end position="210"/>
    </location>
</feature>
<name>A0A4Z2I9V2_9TELE</name>
<dbReference type="Proteomes" id="UP000314294">
    <property type="component" value="Unassembled WGS sequence"/>
</dbReference>
<keyword evidence="3" id="KW-1185">Reference proteome</keyword>
<gene>
    <name evidence="2" type="ORF">EYF80_015066</name>
</gene>
<feature type="region of interest" description="Disordered" evidence="1">
    <location>
        <begin position="247"/>
        <end position="267"/>
    </location>
</feature>
<dbReference type="AlphaFoldDB" id="A0A4Z2I9V2"/>
<protein>
    <submittedName>
        <fullName evidence="2">Uncharacterized protein</fullName>
    </submittedName>
</protein>
<evidence type="ECO:0000313" key="2">
    <source>
        <dbReference type="EMBL" id="TNN74748.1"/>
    </source>
</evidence>
<sequence>MPGRSIRGPGLVLNPPDLVVPLRVPPVLQRPLQVLLQPLQGPAQVLLGPARLPLRPLTVLQLQLSLEESRLQSQDLAVTAEAVRARHLEVTRGSRTKDQKESWDLYWLWYGSVSSCTVGTRRRGAGLGGGGTCWYLVPGLALPDLGLERVQPVLGLLQLADTLTGIALVLTELPLLLVNQPLRDGTRETANTLDGGDESETEYTEGSDLGRSGWSACRAAVESTNNSACSSCWGHVVTISGTGRWEYSSQSAAPPQGDLGRTGGASGRPWSSLALPRTGSLLPLWGFTGRYSQPRRRLSIISHPEKEPSLGGLSQGVSLLAGASSGPLPSLSLWLAGRQLTSTAVSRDSMDDAGLGLVPSHMGLSVSNSEEEDSKVTMVASDSWEVLAGSSTPGVAVE</sequence>
<feature type="compositionally biased region" description="Acidic residues" evidence="1">
    <location>
        <begin position="195"/>
        <end position="205"/>
    </location>
</feature>
<evidence type="ECO:0000313" key="3">
    <source>
        <dbReference type="Proteomes" id="UP000314294"/>
    </source>
</evidence>